<dbReference type="Proteomes" id="UP000292704">
    <property type="component" value="Unassembled WGS sequence"/>
</dbReference>
<organism evidence="1 2">
    <name type="scientific">Natrinema altunense</name>
    <dbReference type="NCBI Taxonomy" id="222984"/>
    <lineage>
        <taxon>Archaea</taxon>
        <taxon>Methanobacteriati</taxon>
        <taxon>Methanobacteriota</taxon>
        <taxon>Stenosarchaea group</taxon>
        <taxon>Halobacteria</taxon>
        <taxon>Halobacteriales</taxon>
        <taxon>Natrialbaceae</taxon>
        <taxon>Natrinema</taxon>
    </lineage>
</organism>
<protein>
    <submittedName>
        <fullName evidence="1">Uncharacterized protein</fullName>
    </submittedName>
</protein>
<reference evidence="1 2" key="1">
    <citation type="submission" date="2019-02" db="EMBL/GenBank/DDBJ databases">
        <title>Genome analysis provides insights into bioremediation potentialities and Haloocin production by Natrinema altunense strain 4.1R isolated from Chott Douz in Tunisian desert.</title>
        <authorList>
            <person name="Najjari A."/>
            <person name="Youssef N."/>
            <person name="Ben Dhia O."/>
            <person name="Ferjani R."/>
            <person name="El Hidri D."/>
            <person name="Ouzari H.I."/>
            <person name="Cherif A."/>
        </authorList>
    </citation>
    <scope>NUCLEOTIDE SEQUENCE [LARGE SCALE GENOMIC DNA]</scope>
    <source>
        <strain evidence="1 2">4.1R</strain>
    </source>
</reference>
<comment type="caution">
    <text evidence="1">The sequence shown here is derived from an EMBL/GenBank/DDBJ whole genome shotgun (WGS) entry which is preliminary data.</text>
</comment>
<accession>A0A482Y2C8</accession>
<gene>
    <name evidence="1" type="ORF">ELS17_00090</name>
</gene>
<evidence type="ECO:0000313" key="1">
    <source>
        <dbReference type="EMBL" id="RZH67916.1"/>
    </source>
</evidence>
<dbReference type="EMBL" id="SHMR01000001">
    <property type="protein sequence ID" value="RZH67916.1"/>
    <property type="molecule type" value="Genomic_DNA"/>
</dbReference>
<evidence type="ECO:0000313" key="2">
    <source>
        <dbReference type="Proteomes" id="UP000292704"/>
    </source>
</evidence>
<dbReference type="AlphaFoldDB" id="A0A482Y2C8"/>
<proteinExistence type="predicted"/>
<name>A0A482Y2C8_9EURY</name>
<sequence length="94" mass="10296">MRSGFVRASRLYDVDSRTPITHPAHQAADTDVRRVLEDREVRADGGVDPSSSGGKRCDTCGLEKIGGRCLTRWCDDRHPIVDAVFGDHTDGGSR</sequence>